<dbReference type="GO" id="GO:0007234">
    <property type="term" value="P:osmosensory signaling via phosphorelay pathway"/>
    <property type="evidence" value="ECO:0007669"/>
    <property type="project" value="TreeGrafter"/>
</dbReference>
<dbReference type="InterPro" id="IPR005467">
    <property type="entry name" value="His_kinase_dom"/>
</dbReference>
<keyword evidence="10 13" id="KW-1133">Transmembrane helix</keyword>
<comment type="subcellular location">
    <subcellularLocation>
        <location evidence="2">Membrane</location>
        <topology evidence="2">Multi-pass membrane protein</topology>
    </subcellularLocation>
</comment>
<evidence type="ECO:0000256" key="13">
    <source>
        <dbReference type="SAM" id="Phobius"/>
    </source>
</evidence>
<dbReference type="PROSITE" id="PS50109">
    <property type="entry name" value="HIS_KIN"/>
    <property type="match status" value="1"/>
</dbReference>
<dbReference type="GO" id="GO:0000156">
    <property type="term" value="F:phosphorelay response regulator activity"/>
    <property type="evidence" value="ECO:0007669"/>
    <property type="project" value="TreeGrafter"/>
</dbReference>
<feature type="domain" description="Histidine kinase" evidence="14">
    <location>
        <begin position="348"/>
        <end position="565"/>
    </location>
</feature>
<evidence type="ECO:0000256" key="8">
    <source>
        <dbReference type="ARBA" id="ARBA00022777"/>
    </source>
</evidence>
<name>A0A4V6Q9Z3_9BACT</name>
<dbReference type="Pfam" id="PF00989">
    <property type="entry name" value="PAS"/>
    <property type="match status" value="1"/>
</dbReference>
<dbReference type="NCBIfam" id="TIGR00229">
    <property type="entry name" value="sensory_box"/>
    <property type="match status" value="1"/>
</dbReference>
<dbReference type="GO" id="GO:0030295">
    <property type="term" value="F:protein kinase activator activity"/>
    <property type="evidence" value="ECO:0007669"/>
    <property type="project" value="TreeGrafter"/>
</dbReference>
<protein>
    <recommendedName>
        <fullName evidence="3">histidine kinase</fullName>
        <ecNumber evidence="3">2.7.13.3</ecNumber>
    </recommendedName>
</protein>
<evidence type="ECO:0000256" key="3">
    <source>
        <dbReference type="ARBA" id="ARBA00012438"/>
    </source>
</evidence>
<evidence type="ECO:0000256" key="9">
    <source>
        <dbReference type="ARBA" id="ARBA00022840"/>
    </source>
</evidence>
<dbReference type="SMART" id="SM00388">
    <property type="entry name" value="HisKA"/>
    <property type="match status" value="1"/>
</dbReference>
<dbReference type="SUPFAM" id="SSF55785">
    <property type="entry name" value="PYP-like sensor domain (PAS domain)"/>
    <property type="match status" value="1"/>
</dbReference>
<evidence type="ECO:0000256" key="7">
    <source>
        <dbReference type="ARBA" id="ARBA00022741"/>
    </source>
</evidence>
<keyword evidence="12 13" id="KW-0472">Membrane</keyword>
<dbReference type="Gene3D" id="3.30.450.20">
    <property type="entry name" value="PAS domain"/>
    <property type="match status" value="1"/>
</dbReference>
<dbReference type="InterPro" id="IPR003594">
    <property type="entry name" value="HATPase_dom"/>
</dbReference>
<dbReference type="GO" id="GO:0000155">
    <property type="term" value="F:phosphorelay sensor kinase activity"/>
    <property type="evidence" value="ECO:0007669"/>
    <property type="project" value="InterPro"/>
</dbReference>
<proteinExistence type="predicted"/>
<comment type="caution">
    <text evidence="17">The sequence shown here is derived from an EMBL/GenBank/DDBJ whole genome shotgun (WGS) entry which is preliminary data.</text>
</comment>
<dbReference type="AlphaFoldDB" id="A0A4V6Q9Z3"/>
<keyword evidence="6 13" id="KW-0812">Transmembrane</keyword>
<keyword evidence="7" id="KW-0547">Nucleotide-binding</keyword>
<dbReference type="InterPro" id="IPR036097">
    <property type="entry name" value="HisK_dim/P_sf"/>
</dbReference>
<dbReference type="PROSITE" id="PS50885">
    <property type="entry name" value="HAMP"/>
    <property type="match status" value="1"/>
</dbReference>
<dbReference type="SUPFAM" id="SSF55874">
    <property type="entry name" value="ATPase domain of HSP90 chaperone/DNA topoisomerase II/histidine kinase"/>
    <property type="match status" value="1"/>
</dbReference>
<dbReference type="OrthoDB" id="9813151at2"/>
<keyword evidence="8 17" id="KW-0418">Kinase</keyword>
<dbReference type="GO" id="GO:0005524">
    <property type="term" value="F:ATP binding"/>
    <property type="evidence" value="ECO:0007669"/>
    <property type="project" value="UniProtKB-KW"/>
</dbReference>
<evidence type="ECO:0000256" key="2">
    <source>
        <dbReference type="ARBA" id="ARBA00004141"/>
    </source>
</evidence>
<evidence type="ECO:0000256" key="1">
    <source>
        <dbReference type="ARBA" id="ARBA00000085"/>
    </source>
</evidence>
<dbReference type="GO" id="GO:0016020">
    <property type="term" value="C:membrane"/>
    <property type="evidence" value="ECO:0007669"/>
    <property type="project" value="UniProtKB-SubCell"/>
</dbReference>
<feature type="domain" description="HAMP" evidence="16">
    <location>
        <begin position="168"/>
        <end position="220"/>
    </location>
</feature>
<evidence type="ECO:0000313" key="17">
    <source>
        <dbReference type="EMBL" id="TDX00453.1"/>
    </source>
</evidence>
<dbReference type="GO" id="GO:0006355">
    <property type="term" value="P:regulation of DNA-templated transcription"/>
    <property type="evidence" value="ECO:0007669"/>
    <property type="project" value="InterPro"/>
</dbReference>
<accession>A0A4V6Q9Z3</accession>
<gene>
    <name evidence="17" type="ORF">EDB95_1477</name>
</gene>
<dbReference type="CDD" id="cd06225">
    <property type="entry name" value="HAMP"/>
    <property type="match status" value="1"/>
</dbReference>
<evidence type="ECO:0000256" key="11">
    <source>
        <dbReference type="ARBA" id="ARBA00023012"/>
    </source>
</evidence>
<feature type="transmembrane region" description="Helical" evidence="13">
    <location>
        <begin position="12"/>
        <end position="31"/>
    </location>
</feature>
<evidence type="ECO:0000256" key="10">
    <source>
        <dbReference type="ARBA" id="ARBA00022989"/>
    </source>
</evidence>
<dbReference type="InterPro" id="IPR004358">
    <property type="entry name" value="Sig_transdc_His_kin-like_C"/>
</dbReference>
<keyword evidence="18" id="KW-1185">Reference proteome</keyword>
<comment type="catalytic activity">
    <reaction evidence="1">
        <text>ATP + protein L-histidine = ADP + protein N-phospho-L-histidine.</text>
        <dbReference type="EC" id="2.7.13.3"/>
    </reaction>
</comment>
<evidence type="ECO:0000259" key="15">
    <source>
        <dbReference type="PROSITE" id="PS50112"/>
    </source>
</evidence>
<dbReference type="Gene3D" id="3.30.565.10">
    <property type="entry name" value="Histidine kinase-like ATPase, C-terminal domain"/>
    <property type="match status" value="1"/>
</dbReference>
<organism evidence="17 18">
    <name type="scientific">Dinghuibacter silviterrae</name>
    <dbReference type="NCBI Taxonomy" id="1539049"/>
    <lineage>
        <taxon>Bacteria</taxon>
        <taxon>Pseudomonadati</taxon>
        <taxon>Bacteroidota</taxon>
        <taxon>Chitinophagia</taxon>
        <taxon>Chitinophagales</taxon>
        <taxon>Chitinophagaceae</taxon>
        <taxon>Dinghuibacter</taxon>
    </lineage>
</organism>
<dbReference type="Pfam" id="PF02518">
    <property type="entry name" value="HATPase_c"/>
    <property type="match status" value="1"/>
</dbReference>
<dbReference type="Pfam" id="PF00672">
    <property type="entry name" value="HAMP"/>
    <property type="match status" value="1"/>
</dbReference>
<keyword evidence="9" id="KW-0067">ATP-binding</keyword>
<dbReference type="InterPro" id="IPR013767">
    <property type="entry name" value="PAS_fold"/>
</dbReference>
<dbReference type="InterPro" id="IPR036890">
    <property type="entry name" value="HATPase_C_sf"/>
</dbReference>
<dbReference type="InterPro" id="IPR000014">
    <property type="entry name" value="PAS"/>
</dbReference>
<dbReference type="FunFam" id="3.30.565.10:FF:000006">
    <property type="entry name" value="Sensor histidine kinase WalK"/>
    <property type="match status" value="1"/>
</dbReference>
<dbReference type="InterPro" id="IPR003660">
    <property type="entry name" value="HAMP_dom"/>
</dbReference>
<dbReference type="CDD" id="cd00082">
    <property type="entry name" value="HisKA"/>
    <property type="match status" value="1"/>
</dbReference>
<dbReference type="InterPro" id="IPR035965">
    <property type="entry name" value="PAS-like_dom_sf"/>
</dbReference>
<evidence type="ECO:0000259" key="16">
    <source>
        <dbReference type="PROSITE" id="PS50885"/>
    </source>
</evidence>
<reference evidence="17 18" key="1">
    <citation type="submission" date="2019-03" db="EMBL/GenBank/DDBJ databases">
        <title>Genomic Encyclopedia of Type Strains, Phase IV (KMG-IV): sequencing the most valuable type-strain genomes for metagenomic binning, comparative biology and taxonomic classification.</title>
        <authorList>
            <person name="Goeker M."/>
        </authorList>
    </citation>
    <scope>NUCLEOTIDE SEQUENCE [LARGE SCALE GENOMIC DNA]</scope>
    <source>
        <strain evidence="17 18">DSM 100059</strain>
    </source>
</reference>
<keyword evidence="11" id="KW-0902">Two-component regulatory system</keyword>
<keyword evidence="4" id="KW-0597">Phosphoprotein</keyword>
<dbReference type="Gene3D" id="6.10.340.10">
    <property type="match status" value="1"/>
</dbReference>
<dbReference type="PANTHER" id="PTHR42878:SF7">
    <property type="entry name" value="SENSOR HISTIDINE KINASE GLRK"/>
    <property type="match status" value="1"/>
</dbReference>
<dbReference type="SUPFAM" id="SSF158472">
    <property type="entry name" value="HAMP domain-like"/>
    <property type="match status" value="1"/>
</dbReference>
<evidence type="ECO:0000256" key="6">
    <source>
        <dbReference type="ARBA" id="ARBA00022692"/>
    </source>
</evidence>
<dbReference type="SUPFAM" id="SSF47384">
    <property type="entry name" value="Homodimeric domain of signal transducing histidine kinase"/>
    <property type="match status" value="1"/>
</dbReference>
<dbReference type="Proteomes" id="UP000294498">
    <property type="component" value="Unassembled WGS sequence"/>
</dbReference>
<evidence type="ECO:0000259" key="14">
    <source>
        <dbReference type="PROSITE" id="PS50109"/>
    </source>
</evidence>
<sequence length="566" mass="63885">MGLRLKTKLTLGLVFLFVVILAFGILGLFYINRLRGDERNILKDNYITLEYCNNMLRALEELPGDTAALPVFERNLILQEANITEPGEQEATRAVRRNFVEMVADPADTSNYKDIRRAIFVIQDLNQQALFRKDKKAAETASDANLWLTIIVTILTVFAFTFIVNFPGIISEPIKALTEGIREIAGKNYSKRIHLQQDDEFGELAQAFNTMAEKLDEYDHSSLAKIMFEKTRIETIINQMQDAILGLDEHRKVLFANVVAEDLLGLKEPDLLGRYAPDIALHNDLMRTLLREGGKKELKIYCGGKESYFAKEPITVRKDDQLIGEVIVLRNITPFHELDEAKTNFIATVSHELKTPISSIKMSTRLLRDSRVGTLSKEQLELLQSVTDDAERLLKITSELLNMTQVETGNLQLKLQSTPADEVVHYAMSAVQVQAQQKNIRVRYEGAPGLRPVHADGEKVSWVLINLLTNAIKYSPDDTTIEVKTYGEDHRVFFTVRDHGRGIEEKHLPRIFDRYYRVPGSTEKSGSGLGLAISKEFIEAQGGQIWVKSSYGSGADFGFFLPEETG</sequence>
<dbReference type="CDD" id="cd00130">
    <property type="entry name" value="PAS"/>
    <property type="match status" value="1"/>
</dbReference>
<evidence type="ECO:0000313" key="18">
    <source>
        <dbReference type="Proteomes" id="UP000294498"/>
    </source>
</evidence>
<dbReference type="PROSITE" id="PS50112">
    <property type="entry name" value="PAS"/>
    <property type="match status" value="1"/>
</dbReference>
<keyword evidence="5" id="KW-0808">Transferase</keyword>
<dbReference type="EC" id="2.7.13.3" evidence="3"/>
<dbReference type="Gene3D" id="1.10.287.130">
    <property type="match status" value="1"/>
</dbReference>
<dbReference type="RefSeq" id="WP_133992131.1">
    <property type="nucleotide sequence ID" value="NZ_SODV01000001.1"/>
</dbReference>
<feature type="transmembrane region" description="Helical" evidence="13">
    <location>
        <begin position="144"/>
        <end position="164"/>
    </location>
</feature>
<feature type="domain" description="PAS" evidence="15">
    <location>
        <begin position="229"/>
        <end position="274"/>
    </location>
</feature>
<evidence type="ECO:0000256" key="12">
    <source>
        <dbReference type="ARBA" id="ARBA00023136"/>
    </source>
</evidence>
<dbReference type="PRINTS" id="PR00344">
    <property type="entry name" value="BCTRLSENSOR"/>
</dbReference>
<dbReference type="InterPro" id="IPR050351">
    <property type="entry name" value="BphY/WalK/GraS-like"/>
</dbReference>
<dbReference type="InterPro" id="IPR003661">
    <property type="entry name" value="HisK_dim/P_dom"/>
</dbReference>
<dbReference type="PANTHER" id="PTHR42878">
    <property type="entry name" value="TWO-COMPONENT HISTIDINE KINASE"/>
    <property type="match status" value="1"/>
</dbReference>
<evidence type="ECO:0000256" key="4">
    <source>
        <dbReference type="ARBA" id="ARBA00022553"/>
    </source>
</evidence>
<dbReference type="SMART" id="SM00304">
    <property type="entry name" value="HAMP"/>
    <property type="match status" value="1"/>
</dbReference>
<dbReference type="SMART" id="SM00387">
    <property type="entry name" value="HATPase_c"/>
    <property type="match status" value="1"/>
</dbReference>
<dbReference type="Pfam" id="PF00512">
    <property type="entry name" value="HisKA"/>
    <property type="match status" value="1"/>
</dbReference>
<evidence type="ECO:0000256" key="5">
    <source>
        <dbReference type="ARBA" id="ARBA00022679"/>
    </source>
</evidence>
<dbReference type="SMART" id="SM00091">
    <property type="entry name" value="PAS"/>
    <property type="match status" value="1"/>
</dbReference>
<dbReference type="EMBL" id="SODV01000001">
    <property type="protein sequence ID" value="TDX00453.1"/>
    <property type="molecule type" value="Genomic_DNA"/>
</dbReference>